<comment type="caution">
    <text evidence="2">The sequence shown here is derived from an EMBL/GenBank/DDBJ whole genome shotgun (WGS) entry which is preliminary data.</text>
</comment>
<name>A0ABT9ZJV8_9BACI</name>
<dbReference type="Proteomes" id="UP001234495">
    <property type="component" value="Unassembled WGS sequence"/>
</dbReference>
<proteinExistence type="predicted"/>
<gene>
    <name evidence="2" type="ORF">J2S19_003356</name>
</gene>
<evidence type="ECO:0000256" key="1">
    <source>
        <dbReference type="SAM" id="MobiDB-lite"/>
    </source>
</evidence>
<reference evidence="2 3" key="1">
    <citation type="submission" date="2023-07" db="EMBL/GenBank/DDBJ databases">
        <title>Genomic Encyclopedia of Type Strains, Phase IV (KMG-IV): sequencing the most valuable type-strain genomes for metagenomic binning, comparative biology and taxonomic classification.</title>
        <authorList>
            <person name="Goeker M."/>
        </authorList>
    </citation>
    <scope>NUCLEOTIDE SEQUENCE [LARGE SCALE GENOMIC DNA]</scope>
    <source>
        <strain evidence="2 3">DSM 29005</strain>
    </source>
</reference>
<sequence length="52" mass="6152">MKPIFEFAWREIIFIPPMKRILPKPELRNHLHPADESEFPNAGNEKPSSEHE</sequence>
<dbReference type="EMBL" id="JAUSUD010000017">
    <property type="protein sequence ID" value="MDQ0232071.1"/>
    <property type="molecule type" value="Genomic_DNA"/>
</dbReference>
<protein>
    <submittedName>
        <fullName evidence="2">Uncharacterized protein</fullName>
    </submittedName>
</protein>
<organism evidence="2 3">
    <name type="scientific">Metabacillus malikii</name>
    <dbReference type="NCBI Taxonomy" id="1504265"/>
    <lineage>
        <taxon>Bacteria</taxon>
        <taxon>Bacillati</taxon>
        <taxon>Bacillota</taxon>
        <taxon>Bacilli</taxon>
        <taxon>Bacillales</taxon>
        <taxon>Bacillaceae</taxon>
        <taxon>Metabacillus</taxon>
    </lineage>
</organism>
<evidence type="ECO:0000313" key="3">
    <source>
        <dbReference type="Proteomes" id="UP001234495"/>
    </source>
</evidence>
<evidence type="ECO:0000313" key="2">
    <source>
        <dbReference type="EMBL" id="MDQ0232071.1"/>
    </source>
</evidence>
<accession>A0ABT9ZJV8</accession>
<keyword evidence="3" id="KW-1185">Reference proteome</keyword>
<feature type="region of interest" description="Disordered" evidence="1">
    <location>
        <begin position="29"/>
        <end position="52"/>
    </location>
</feature>